<feature type="region of interest" description="Disordered" evidence="2">
    <location>
        <begin position="591"/>
        <end position="651"/>
    </location>
</feature>
<dbReference type="PROSITE" id="PS50102">
    <property type="entry name" value="RRM"/>
    <property type="match status" value="1"/>
</dbReference>
<dbReference type="Pfam" id="PF00076">
    <property type="entry name" value="RRM_1"/>
    <property type="match status" value="1"/>
</dbReference>
<feature type="domain" description="RRM" evidence="3">
    <location>
        <begin position="868"/>
        <end position="947"/>
    </location>
</feature>
<dbReference type="InterPro" id="IPR012677">
    <property type="entry name" value="Nucleotide-bd_a/b_plait_sf"/>
</dbReference>
<keyword evidence="1" id="KW-0694">RNA-binding</keyword>
<dbReference type="InterPro" id="IPR000504">
    <property type="entry name" value="RRM_dom"/>
</dbReference>
<evidence type="ECO:0000259" key="3">
    <source>
        <dbReference type="PROSITE" id="PS50102"/>
    </source>
</evidence>
<dbReference type="Gene3D" id="3.30.70.330">
    <property type="match status" value="1"/>
</dbReference>
<evidence type="ECO:0000313" key="4">
    <source>
        <dbReference type="EMBL" id="VDL62387.1"/>
    </source>
</evidence>
<gene>
    <name evidence="4" type="ORF">HDID_LOCUS9942</name>
</gene>
<feature type="compositionally biased region" description="Polar residues" evidence="2">
    <location>
        <begin position="600"/>
        <end position="610"/>
    </location>
</feature>
<feature type="compositionally biased region" description="Polar residues" evidence="2">
    <location>
        <begin position="291"/>
        <end position="301"/>
    </location>
</feature>
<dbReference type="Proteomes" id="UP000274504">
    <property type="component" value="Unassembled WGS sequence"/>
</dbReference>
<evidence type="ECO:0000256" key="1">
    <source>
        <dbReference type="PROSITE-ProRule" id="PRU00176"/>
    </source>
</evidence>
<reference evidence="4 5" key="2">
    <citation type="submission" date="2018-11" db="EMBL/GenBank/DDBJ databases">
        <authorList>
            <consortium name="Pathogen Informatics"/>
        </authorList>
    </citation>
    <scope>NUCLEOTIDE SEQUENCE [LARGE SCALE GENOMIC DNA]</scope>
</reference>
<dbReference type="AlphaFoldDB" id="A0A158QG42"/>
<feature type="compositionally biased region" description="Low complexity" evidence="2">
    <location>
        <begin position="834"/>
        <end position="844"/>
    </location>
</feature>
<dbReference type="SUPFAM" id="SSF54928">
    <property type="entry name" value="RNA-binding domain, RBD"/>
    <property type="match status" value="2"/>
</dbReference>
<dbReference type="InterPro" id="IPR035979">
    <property type="entry name" value="RBD_domain_sf"/>
</dbReference>
<reference evidence="6" key="1">
    <citation type="submission" date="2016-04" db="UniProtKB">
        <authorList>
            <consortium name="WormBaseParasite"/>
        </authorList>
    </citation>
    <scope>IDENTIFICATION</scope>
</reference>
<feature type="compositionally biased region" description="Low complexity" evidence="2">
    <location>
        <begin position="329"/>
        <end position="346"/>
    </location>
</feature>
<feature type="compositionally biased region" description="Polar residues" evidence="2">
    <location>
        <begin position="772"/>
        <end position="792"/>
    </location>
</feature>
<feature type="compositionally biased region" description="Polar residues" evidence="2">
    <location>
        <begin position="267"/>
        <end position="282"/>
    </location>
</feature>
<feature type="compositionally biased region" description="Basic and acidic residues" evidence="2">
    <location>
        <begin position="670"/>
        <end position="682"/>
    </location>
</feature>
<protein>
    <submittedName>
        <fullName evidence="6">RRM domain-containing protein</fullName>
    </submittedName>
</protein>
<dbReference type="GO" id="GO:0003723">
    <property type="term" value="F:RNA binding"/>
    <property type="evidence" value="ECO:0007669"/>
    <property type="project" value="UniProtKB-UniRule"/>
</dbReference>
<evidence type="ECO:0000313" key="5">
    <source>
        <dbReference type="Proteomes" id="UP000274504"/>
    </source>
</evidence>
<organism evidence="6">
    <name type="scientific">Hymenolepis diminuta</name>
    <name type="common">Rat tapeworm</name>
    <dbReference type="NCBI Taxonomy" id="6216"/>
    <lineage>
        <taxon>Eukaryota</taxon>
        <taxon>Metazoa</taxon>
        <taxon>Spiralia</taxon>
        <taxon>Lophotrochozoa</taxon>
        <taxon>Platyhelminthes</taxon>
        <taxon>Cestoda</taxon>
        <taxon>Eucestoda</taxon>
        <taxon>Cyclophyllidea</taxon>
        <taxon>Hymenolepididae</taxon>
        <taxon>Hymenolepis</taxon>
    </lineage>
</organism>
<feature type="region of interest" description="Disordered" evidence="2">
    <location>
        <begin position="266"/>
        <end position="350"/>
    </location>
</feature>
<name>A0A158QG42_HYMDI</name>
<dbReference type="EMBL" id="UYSG01011452">
    <property type="protein sequence ID" value="VDL62387.1"/>
    <property type="molecule type" value="Genomic_DNA"/>
</dbReference>
<feature type="compositionally biased region" description="Basic and acidic residues" evidence="2">
    <location>
        <begin position="805"/>
        <end position="820"/>
    </location>
</feature>
<accession>A0A158QG42</accession>
<feature type="region of interest" description="Disordered" evidence="2">
    <location>
        <begin position="667"/>
        <end position="852"/>
    </location>
</feature>
<dbReference type="OrthoDB" id="6320137at2759"/>
<evidence type="ECO:0000313" key="6">
    <source>
        <dbReference type="WBParaSite" id="HDID_0000994401-mRNA-1"/>
    </source>
</evidence>
<feature type="compositionally biased region" description="Low complexity" evidence="2">
    <location>
        <begin position="632"/>
        <end position="651"/>
    </location>
</feature>
<sequence length="950" mass="107529">MEWKIMSASRLIAYKLSSGSPNIEIPPNEAIVDYFKKFGKVEKLIITSTNEGLVEFKTVETVRDVLSQKKHEFEACAFEIKSIPIHSRFKSEPDFQYLRFYICEVQKPKDLFMDRISQLKRAPIKLYNESRRIGILGYTIFKEAKDALNLSVLFYDRWKFELSSVEEEEYPKFAKIFNYTFTYKMKYVKYEITRVEAAEEKDEILWTFFREEDVIYVYPNSSSLSGVIVLANKRTAEKYKSMSENAKKGWRIDIFLAKSISGASFAPQRQSTPVKGTASSGIPRNAAAGSSVINESGQQGESGEIKQIEIPPTNNTESGDENSPRIENSESPPSGSSSETSSQISYEEMEIEENPVRVRFTFMDTKTPDILTIERHFRQFGDIISVYQHNLFDEGNVVFRRHQDALRAIAESYRVIDNCRINFFSKISDEEMRICREFKDRCYRPGEIIELSKKEIEAVLRNSNNFPFPILCAKYFYEDAEYCYYYRGFCAPDHHFVRTGDIARIIKSYTVGFQFPGKMVFDIRAIAKNFERFGQIRRIVQNPWIGKGFVVFTEQKSAVCAHLELYHSVGDRPMELFQLRDSDIENDLKEVSEEKDNVVSEESNAATKSIETIRRPSSRKRPSGYSEVDVGSGETKSLSSPSSSDSSASKNDTISSVMEFLNSLPSESSVKLDESVSSHETEGSLFDGSENFDISDDTHQQKIKSQTTQSSEETSSISPRSGRHKHVTFSSEVTYCTIPPAEEDPSNLGPEKEGVCQSTETQARSALEDSESGSQHLSPDVSNVSQPTEPQTSSSRSKSFSSESLEDKTANLSTEQKEKSVSNVTETDIEKHPSSSSIDSQPIQRYPSPPSTKRIRAAKKVQGTATCPCILLQRLGKESVTRIPSEDEVKEFFQKFGTVMAIHMKPSDPNGFVLFSNKTEARKALSKPVQSVNGRFFKLIPALYAPEVKA</sequence>
<dbReference type="WBParaSite" id="HDID_0000994401-mRNA-1">
    <property type="protein sequence ID" value="HDID_0000994401-mRNA-1"/>
    <property type="gene ID" value="HDID_0000994401"/>
</dbReference>
<evidence type="ECO:0000256" key="2">
    <source>
        <dbReference type="SAM" id="MobiDB-lite"/>
    </source>
</evidence>
<dbReference type="SMART" id="SM00360">
    <property type="entry name" value="RRM"/>
    <property type="match status" value="3"/>
</dbReference>
<feature type="compositionally biased region" description="Low complexity" evidence="2">
    <location>
        <begin position="793"/>
        <end position="803"/>
    </location>
</feature>
<proteinExistence type="predicted"/>
<feature type="compositionally biased region" description="Low complexity" evidence="2">
    <location>
        <begin position="703"/>
        <end position="716"/>
    </location>
</feature>